<evidence type="ECO:0000313" key="7">
    <source>
        <dbReference type="Proteomes" id="UP000245207"/>
    </source>
</evidence>
<evidence type="ECO:0000313" key="6">
    <source>
        <dbReference type="EMBL" id="PWA65028.1"/>
    </source>
</evidence>
<reference evidence="6 7" key="1">
    <citation type="journal article" date="2018" name="Mol. Plant">
        <title>The genome of Artemisia annua provides insight into the evolution of Asteraceae family and artemisinin biosynthesis.</title>
        <authorList>
            <person name="Shen Q."/>
            <person name="Zhang L."/>
            <person name="Liao Z."/>
            <person name="Wang S."/>
            <person name="Yan T."/>
            <person name="Shi P."/>
            <person name="Liu M."/>
            <person name="Fu X."/>
            <person name="Pan Q."/>
            <person name="Wang Y."/>
            <person name="Lv Z."/>
            <person name="Lu X."/>
            <person name="Zhang F."/>
            <person name="Jiang W."/>
            <person name="Ma Y."/>
            <person name="Chen M."/>
            <person name="Hao X."/>
            <person name="Li L."/>
            <person name="Tang Y."/>
            <person name="Lv G."/>
            <person name="Zhou Y."/>
            <person name="Sun X."/>
            <person name="Brodelius P.E."/>
            <person name="Rose J.K.C."/>
            <person name="Tang K."/>
        </authorList>
    </citation>
    <scope>NUCLEOTIDE SEQUENCE [LARGE SCALE GENOMIC DNA]</scope>
    <source>
        <strain evidence="7">cv. Huhao1</strain>
        <tissue evidence="6">Leaf</tissue>
    </source>
</reference>
<proteinExistence type="predicted"/>
<evidence type="ECO:0000256" key="1">
    <source>
        <dbReference type="ARBA" id="ARBA00001974"/>
    </source>
</evidence>
<evidence type="ECO:0000256" key="4">
    <source>
        <dbReference type="ARBA" id="ARBA00023002"/>
    </source>
</evidence>
<dbReference type="PANTHER" id="PTHR11748">
    <property type="entry name" value="D-LACTATE DEHYDROGENASE"/>
    <property type="match status" value="1"/>
</dbReference>
<dbReference type="OrthoDB" id="5332616at2759"/>
<keyword evidence="4" id="KW-0560">Oxidoreductase</keyword>
<dbReference type="GO" id="GO:1903457">
    <property type="term" value="P:lactate catabolic process"/>
    <property type="evidence" value="ECO:0007669"/>
    <property type="project" value="TreeGrafter"/>
</dbReference>
<keyword evidence="3" id="KW-0274">FAD</keyword>
<dbReference type="Gene3D" id="3.30.70.2740">
    <property type="match status" value="1"/>
</dbReference>
<dbReference type="SUPFAM" id="SSF55103">
    <property type="entry name" value="FAD-linked oxidases, C-terminal domain"/>
    <property type="match status" value="1"/>
</dbReference>
<feature type="domain" description="FAD-binding oxidoreductase/transferase type 4 C-terminal" evidence="5">
    <location>
        <begin position="35"/>
        <end position="96"/>
    </location>
</feature>
<keyword evidence="2" id="KW-0285">Flavoprotein</keyword>
<dbReference type="Pfam" id="PF02913">
    <property type="entry name" value="FAD-oxidase_C"/>
    <property type="match status" value="1"/>
</dbReference>
<protein>
    <submittedName>
        <fullName evidence="6">D-lactate dehydrogenase</fullName>
    </submittedName>
</protein>
<organism evidence="6 7">
    <name type="scientific">Artemisia annua</name>
    <name type="common">Sweet wormwood</name>
    <dbReference type="NCBI Taxonomy" id="35608"/>
    <lineage>
        <taxon>Eukaryota</taxon>
        <taxon>Viridiplantae</taxon>
        <taxon>Streptophyta</taxon>
        <taxon>Embryophyta</taxon>
        <taxon>Tracheophyta</taxon>
        <taxon>Spermatophyta</taxon>
        <taxon>Magnoliopsida</taxon>
        <taxon>eudicotyledons</taxon>
        <taxon>Gunneridae</taxon>
        <taxon>Pentapetalae</taxon>
        <taxon>asterids</taxon>
        <taxon>campanulids</taxon>
        <taxon>Asterales</taxon>
        <taxon>Asteraceae</taxon>
        <taxon>Asteroideae</taxon>
        <taxon>Anthemideae</taxon>
        <taxon>Artemisiinae</taxon>
        <taxon>Artemisia</taxon>
    </lineage>
</organism>
<keyword evidence="7" id="KW-1185">Reference proteome</keyword>
<dbReference type="GO" id="GO:0004458">
    <property type="term" value="F:D-lactate dehydrogenase (cytochrome) activity"/>
    <property type="evidence" value="ECO:0007669"/>
    <property type="project" value="TreeGrafter"/>
</dbReference>
<accession>A0A2U1MUU3</accession>
<evidence type="ECO:0000256" key="3">
    <source>
        <dbReference type="ARBA" id="ARBA00022827"/>
    </source>
</evidence>
<sequence>MQFMLLLMFIKYQLKELNQKALCGGKKPGQRHIPVNNVLIAHASDGNFHTSICFDPAEEGQCKEAERLENFMVNAASAVEGTCTGEHRVRMAKLKFWDWTKHGPTRATKMTTQVDFLSEEFGSFLVSNPIESDV</sequence>
<dbReference type="STRING" id="35608.A0A2U1MUU3"/>
<dbReference type="GO" id="GO:0005739">
    <property type="term" value="C:mitochondrion"/>
    <property type="evidence" value="ECO:0007669"/>
    <property type="project" value="TreeGrafter"/>
</dbReference>
<dbReference type="GO" id="GO:0050660">
    <property type="term" value="F:flavin adenine dinucleotide binding"/>
    <property type="evidence" value="ECO:0007669"/>
    <property type="project" value="InterPro"/>
</dbReference>
<dbReference type="Proteomes" id="UP000245207">
    <property type="component" value="Unassembled WGS sequence"/>
</dbReference>
<dbReference type="AlphaFoldDB" id="A0A2U1MUU3"/>
<name>A0A2U1MUU3_ARTAN</name>
<comment type="cofactor">
    <cofactor evidence="1">
        <name>FAD</name>
        <dbReference type="ChEBI" id="CHEBI:57692"/>
    </cofactor>
</comment>
<evidence type="ECO:0000256" key="2">
    <source>
        <dbReference type="ARBA" id="ARBA00022630"/>
    </source>
</evidence>
<dbReference type="InterPro" id="IPR004113">
    <property type="entry name" value="FAD-bd_oxidored_4_C"/>
</dbReference>
<dbReference type="PANTHER" id="PTHR11748:SF111">
    <property type="entry name" value="D-LACTATE DEHYDROGENASE, MITOCHONDRIAL-RELATED"/>
    <property type="match status" value="1"/>
</dbReference>
<evidence type="ECO:0000259" key="5">
    <source>
        <dbReference type="Pfam" id="PF02913"/>
    </source>
</evidence>
<gene>
    <name evidence="6" type="ORF">CTI12_AA107520</name>
</gene>
<dbReference type="EMBL" id="PKPP01004300">
    <property type="protein sequence ID" value="PWA65028.1"/>
    <property type="molecule type" value="Genomic_DNA"/>
</dbReference>
<dbReference type="GO" id="GO:0008720">
    <property type="term" value="F:D-lactate dehydrogenase (NAD+) activity"/>
    <property type="evidence" value="ECO:0007669"/>
    <property type="project" value="TreeGrafter"/>
</dbReference>
<dbReference type="InterPro" id="IPR016164">
    <property type="entry name" value="FAD-linked_Oxase-like_C"/>
</dbReference>
<comment type="caution">
    <text evidence="6">The sequence shown here is derived from an EMBL/GenBank/DDBJ whole genome shotgun (WGS) entry which is preliminary data.</text>
</comment>